<organism evidence="2 3">
    <name type="scientific">Aeromonas veronii</name>
    <dbReference type="NCBI Taxonomy" id="654"/>
    <lineage>
        <taxon>Bacteria</taxon>
        <taxon>Pseudomonadati</taxon>
        <taxon>Pseudomonadota</taxon>
        <taxon>Gammaproteobacteria</taxon>
        <taxon>Aeromonadales</taxon>
        <taxon>Aeromonadaceae</taxon>
        <taxon>Aeromonas</taxon>
    </lineage>
</organism>
<gene>
    <name evidence="2" type="ORF">AERO8C_20571</name>
</gene>
<sequence>MARQLAFAGEAVLEQQAADAGIGHQLVQAVAQIAPGDALLTLAQASGRATIICGGDDAGEPLTEKREGRKHSPHAVATTDGNDPIEVIDVFLPHMGVLSLVSVDRYVSK</sequence>
<protein>
    <submittedName>
        <fullName evidence="2">Uncharacterized protein</fullName>
    </submittedName>
</protein>
<name>A0A653L3S5_AERVE</name>
<dbReference type="AlphaFoldDB" id="A0A653L3S5"/>
<feature type="region of interest" description="Disordered" evidence="1">
    <location>
        <begin position="57"/>
        <end position="80"/>
    </location>
</feature>
<dbReference type="EMBL" id="CABWLC010000012">
    <property type="protein sequence ID" value="VXA85607.1"/>
    <property type="molecule type" value="Genomic_DNA"/>
</dbReference>
<evidence type="ECO:0000256" key="1">
    <source>
        <dbReference type="SAM" id="MobiDB-lite"/>
    </source>
</evidence>
<accession>A0A653L3S5</accession>
<proteinExistence type="predicted"/>
<evidence type="ECO:0000313" key="3">
    <source>
        <dbReference type="Proteomes" id="UP000439123"/>
    </source>
</evidence>
<evidence type="ECO:0000313" key="2">
    <source>
        <dbReference type="EMBL" id="VXA85607.1"/>
    </source>
</evidence>
<reference evidence="2 3" key="1">
    <citation type="submission" date="2019-10" db="EMBL/GenBank/DDBJ databases">
        <authorList>
            <person name="Karimi E."/>
        </authorList>
    </citation>
    <scope>NUCLEOTIDE SEQUENCE [LARGE SCALE GENOMIC DNA]</scope>
    <source>
        <strain evidence="2">Aeromonas sp. 8C</strain>
    </source>
</reference>
<dbReference type="Proteomes" id="UP000439123">
    <property type="component" value="Unassembled WGS sequence"/>
</dbReference>